<feature type="domain" description="NECAP PHear" evidence="6">
    <location>
        <begin position="4"/>
        <end position="154"/>
    </location>
</feature>
<dbReference type="PANTHER" id="PTHR12847">
    <property type="entry name" value="ATP-BINDING CASSETTE ABC TRANSPORTER-RELATED"/>
    <property type="match status" value="1"/>
</dbReference>
<evidence type="ECO:0000256" key="5">
    <source>
        <dbReference type="SAM" id="MobiDB-lite"/>
    </source>
</evidence>
<feature type="compositionally biased region" description="Basic and acidic residues" evidence="5">
    <location>
        <begin position="299"/>
        <end position="317"/>
    </location>
</feature>
<feature type="compositionally biased region" description="Basic and acidic residues" evidence="5">
    <location>
        <begin position="215"/>
        <end position="232"/>
    </location>
</feature>
<evidence type="ECO:0000313" key="7">
    <source>
        <dbReference type="EMBL" id="KAF7493229.1"/>
    </source>
</evidence>
<evidence type="ECO:0000256" key="2">
    <source>
        <dbReference type="ARBA" id="ARBA00022448"/>
    </source>
</evidence>
<dbReference type="OrthoDB" id="10265489at2759"/>
<keyword evidence="10" id="KW-1185">Reference proteome</keyword>
<dbReference type="GO" id="GO:0015031">
    <property type="term" value="P:protein transport"/>
    <property type="evidence" value="ECO:0007669"/>
    <property type="project" value="UniProtKB-KW"/>
</dbReference>
<dbReference type="EMBL" id="WVUK01000056">
    <property type="protein sequence ID" value="KAF7493229.1"/>
    <property type="molecule type" value="Genomic_DNA"/>
</dbReference>
<dbReference type="AlphaFoldDB" id="A0A131ZZP8"/>
<sequence length="317" mass="36087">MDDYERVLLVKTDVQVYKIPPRNSNRAYRASDWNLDSPDWTCRLRLISKGDDCYIKLEEKSTGHFFGLCPIDKYPGPAVEPVADSSRYFVLRLVNESNNRNAFIGIGFADRGDSFDLNVTLQDHFKVSKQNYDVAEEPKLDLSFKEGETINVKLNILSKSKPRPKSNKDVGSNQKGILLPPPPGPSLKSTNPLNLKIAETINPVCQQLFDELEESEGKDHEESEDEKLSKAARENPELAKWISFLENTTENKKCDNKLNSEVNVPNENHNQDNDLWSDFESFNISSKTNHNNNNNFTESKQDHQVSATSKDDWAKFS</sequence>
<name>A0A131ZZP8_SARSC</name>
<reference evidence="7" key="3">
    <citation type="submission" date="2020-01" db="EMBL/GenBank/DDBJ databases">
        <authorList>
            <person name="Korhonen P.K.K."/>
            <person name="Guangxu M.G."/>
            <person name="Wang T.W."/>
            <person name="Stroehlein A.J.S."/>
            <person name="Young N.D."/>
            <person name="Ang C.-S.A."/>
            <person name="Fernando D.W.F."/>
            <person name="Lu H.L."/>
            <person name="Taylor S.T."/>
            <person name="Ehtesham M.E.M."/>
            <person name="Najaraj S.H.N."/>
            <person name="Harsha G.H.G."/>
            <person name="Madugundu A.M."/>
            <person name="Renuse S.R."/>
            <person name="Holt D.H."/>
            <person name="Pandey A.P."/>
            <person name="Papenfuss A.P."/>
            <person name="Gasser R.B.G."/>
            <person name="Fischer K.F."/>
        </authorList>
    </citation>
    <scope>NUCLEOTIDE SEQUENCE</scope>
    <source>
        <strain evidence="7">SSS_KF_BRIS2020</strain>
    </source>
</reference>
<feature type="region of interest" description="Disordered" evidence="5">
    <location>
        <begin position="213"/>
        <end position="232"/>
    </location>
</feature>
<reference evidence="9" key="4">
    <citation type="submission" date="2022-06" db="UniProtKB">
        <authorList>
            <consortium name="EnsemblMetazoa"/>
        </authorList>
    </citation>
    <scope>IDENTIFICATION</scope>
</reference>
<accession>A0A131ZZP8</accession>
<evidence type="ECO:0000256" key="4">
    <source>
        <dbReference type="ARBA" id="ARBA00022927"/>
    </source>
</evidence>
<reference evidence="8 11" key="1">
    <citation type="journal article" date="2015" name="Parasit. Vectors">
        <title>Draft genome of the scabies mite.</title>
        <authorList>
            <person name="Rider S.D.Jr."/>
            <person name="Morgan M.S."/>
            <person name="Arlian L.G."/>
        </authorList>
    </citation>
    <scope>NUCLEOTIDE SEQUENCE [LARGE SCALE GENOMIC DNA]</scope>
    <source>
        <strain evidence="8">Arlian Lab</strain>
    </source>
</reference>
<dbReference type="EnsemblMetazoa" id="SSS_5604s_mrna">
    <property type="protein sequence ID" value="KAF7493229.1"/>
    <property type="gene ID" value="SSS_5604"/>
</dbReference>
<evidence type="ECO:0000313" key="8">
    <source>
        <dbReference type="EMBL" id="KPM04137.1"/>
    </source>
</evidence>
<dbReference type="GO" id="GO:0006897">
    <property type="term" value="P:endocytosis"/>
    <property type="evidence" value="ECO:0007669"/>
    <property type="project" value="UniProtKB-KW"/>
</dbReference>
<evidence type="ECO:0000256" key="3">
    <source>
        <dbReference type="ARBA" id="ARBA00022583"/>
    </source>
</evidence>
<dbReference type="GO" id="GO:0030125">
    <property type="term" value="C:clathrin vesicle coat"/>
    <property type="evidence" value="ECO:0007669"/>
    <property type="project" value="TreeGrafter"/>
</dbReference>
<evidence type="ECO:0000313" key="9">
    <source>
        <dbReference type="EnsemblMetazoa" id="KAF7493229.1"/>
    </source>
</evidence>
<dbReference type="InterPro" id="IPR011993">
    <property type="entry name" value="PH-like_dom_sf"/>
</dbReference>
<reference evidence="10" key="2">
    <citation type="journal article" date="2020" name="PLoS Negl. Trop. Dis.">
        <title>High-quality nuclear genome for Sarcoptes scabiei-A critical resource for a neglected parasite.</title>
        <authorList>
            <person name="Korhonen P.K."/>
            <person name="Gasser R.B."/>
            <person name="Ma G."/>
            <person name="Wang T."/>
            <person name="Stroehlein A.J."/>
            <person name="Young N.D."/>
            <person name="Ang C.S."/>
            <person name="Fernando D.D."/>
            <person name="Lu H.C."/>
            <person name="Taylor S."/>
            <person name="Reynolds S.L."/>
            <person name="Mofiz E."/>
            <person name="Najaraj S.H."/>
            <person name="Gowda H."/>
            <person name="Madugundu A."/>
            <person name="Renuse S."/>
            <person name="Holt D."/>
            <person name="Pandey A."/>
            <person name="Papenfuss A.T."/>
            <person name="Fischer K."/>
        </authorList>
    </citation>
    <scope>NUCLEOTIDE SEQUENCE [LARGE SCALE GENOMIC DNA]</scope>
</reference>
<evidence type="ECO:0000313" key="11">
    <source>
        <dbReference type="Proteomes" id="UP000616769"/>
    </source>
</evidence>
<dbReference type="InterPro" id="IPR012466">
    <property type="entry name" value="NECAP_PHear"/>
</dbReference>
<dbReference type="EMBL" id="JXLN01007572">
    <property type="protein sequence ID" value="KPM04137.1"/>
    <property type="molecule type" value="Genomic_DNA"/>
</dbReference>
<keyword evidence="3" id="KW-0254">Endocytosis</keyword>
<dbReference type="Proteomes" id="UP000070412">
    <property type="component" value="Unassembled WGS sequence"/>
</dbReference>
<feature type="region of interest" description="Disordered" evidence="5">
    <location>
        <begin position="157"/>
        <end position="191"/>
    </location>
</feature>
<feature type="region of interest" description="Disordered" evidence="5">
    <location>
        <begin position="256"/>
        <end position="317"/>
    </location>
</feature>
<dbReference type="Pfam" id="PF07933">
    <property type="entry name" value="DUF1681"/>
    <property type="match status" value="1"/>
</dbReference>
<keyword evidence="4" id="KW-0653">Protein transport</keyword>
<protein>
    <submittedName>
        <fullName evidence="7">Adaptin ear-binding coat-associated protein 1</fullName>
    </submittedName>
    <submittedName>
        <fullName evidence="8">DUF1681 domain containing protein</fullName>
    </submittedName>
</protein>
<keyword evidence="2" id="KW-0813">Transport</keyword>
<dbReference type="Proteomes" id="UP000616769">
    <property type="component" value="Unassembled WGS sequence"/>
</dbReference>
<evidence type="ECO:0000256" key="1">
    <source>
        <dbReference type="ARBA" id="ARBA00007736"/>
    </source>
</evidence>
<evidence type="ECO:0000259" key="6">
    <source>
        <dbReference type="Pfam" id="PF07933"/>
    </source>
</evidence>
<gene>
    <name evidence="8" type="ORF">QR98_0025770</name>
    <name evidence="7" type="ORF">SSS_5604</name>
</gene>
<dbReference type="Gene3D" id="2.30.29.30">
    <property type="entry name" value="Pleckstrin-homology domain (PH domain)/Phosphotyrosine-binding domain (PTB)"/>
    <property type="match status" value="1"/>
</dbReference>
<dbReference type="CDD" id="cd13228">
    <property type="entry name" value="PHear_NECAP"/>
    <property type="match status" value="1"/>
</dbReference>
<organism evidence="8 11">
    <name type="scientific">Sarcoptes scabiei</name>
    <name type="common">Itch mite</name>
    <name type="synonym">Acarus scabiei</name>
    <dbReference type="NCBI Taxonomy" id="52283"/>
    <lineage>
        <taxon>Eukaryota</taxon>
        <taxon>Metazoa</taxon>
        <taxon>Ecdysozoa</taxon>
        <taxon>Arthropoda</taxon>
        <taxon>Chelicerata</taxon>
        <taxon>Arachnida</taxon>
        <taxon>Acari</taxon>
        <taxon>Acariformes</taxon>
        <taxon>Sarcoptiformes</taxon>
        <taxon>Astigmata</taxon>
        <taxon>Psoroptidia</taxon>
        <taxon>Sarcoptoidea</taxon>
        <taxon>Sarcoptidae</taxon>
        <taxon>Sarcoptinae</taxon>
        <taxon>Sarcoptes</taxon>
    </lineage>
</organism>
<feature type="compositionally biased region" description="Polar residues" evidence="5">
    <location>
        <begin position="259"/>
        <end position="268"/>
    </location>
</feature>
<dbReference type="SUPFAM" id="SSF50729">
    <property type="entry name" value="PH domain-like"/>
    <property type="match status" value="1"/>
</dbReference>
<dbReference type="PANTHER" id="PTHR12847:SF9">
    <property type="entry name" value="NECAP-LIKE PROTEIN CG9132"/>
    <property type="match status" value="1"/>
</dbReference>
<dbReference type="VEuPathDB" id="VectorBase:SSCA004656"/>
<comment type="similarity">
    <text evidence="1">Belongs to the NECAP family.</text>
</comment>
<dbReference type="FunFam" id="2.30.29.30:FF:000064">
    <property type="entry name" value="Adaptin ear-binding coat-associated protein 1"/>
    <property type="match status" value="1"/>
</dbReference>
<evidence type="ECO:0000313" key="10">
    <source>
        <dbReference type="Proteomes" id="UP000070412"/>
    </source>
</evidence>
<proteinExistence type="inferred from homology"/>